<feature type="transmembrane region" description="Helical" evidence="1">
    <location>
        <begin position="114"/>
        <end position="132"/>
    </location>
</feature>
<dbReference type="Proteomes" id="UP000278252">
    <property type="component" value="Unassembled WGS sequence"/>
</dbReference>
<dbReference type="OrthoDB" id="125714at2157"/>
<dbReference type="EMBL" id="RJJH01000001">
    <property type="protein sequence ID" value="RNI13594.1"/>
    <property type="molecule type" value="Genomic_DNA"/>
</dbReference>
<dbReference type="RefSeq" id="WP_072358449.1">
    <property type="nucleotide sequence ID" value="NZ_FXBN01000001.1"/>
</dbReference>
<keyword evidence="1" id="KW-0812">Transmembrane</keyword>
<dbReference type="PANTHER" id="PTHR33802">
    <property type="entry name" value="SI:CH211-161H7.5-RELATED"/>
    <property type="match status" value="1"/>
</dbReference>
<dbReference type="EMBL" id="FXBN01000001">
    <property type="protein sequence ID" value="SMH35434.1"/>
    <property type="molecule type" value="Genomic_DNA"/>
</dbReference>
<feature type="transmembrane region" description="Helical" evidence="1">
    <location>
        <begin position="153"/>
        <end position="174"/>
    </location>
</feature>
<keyword evidence="1" id="KW-1133">Transmembrane helix</keyword>
<evidence type="ECO:0000313" key="5">
    <source>
        <dbReference type="Proteomes" id="UP000278252"/>
    </source>
</evidence>
<dbReference type="Proteomes" id="UP000193969">
    <property type="component" value="Unassembled WGS sequence"/>
</dbReference>
<feature type="transmembrane region" description="Helical" evidence="1">
    <location>
        <begin position="209"/>
        <end position="226"/>
    </location>
</feature>
<feature type="transmembrane region" description="Helical" evidence="1">
    <location>
        <begin position="238"/>
        <end position="259"/>
    </location>
</feature>
<dbReference type="PANTHER" id="PTHR33802:SF1">
    <property type="entry name" value="XK-RELATED PROTEIN"/>
    <property type="match status" value="1"/>
</dbReference>
<gene>
    <name evidence="2" type="ORF">EFE41_03185</name>
    <name evidence="3" type="ORF">SAMN06264941_0994</name>
</gene>
<evidence type="ECO:0000313" key="3">
    <source>
        <dbReference type="EMBL" id="SMH35434.1"/>
    </source>
</evidence>
<proteinExistence type="predicted"/>
<dbReference type="InterPro" id="IPR038330">
    <property type="entry name" value="TspO/MBR-related_sf"/>
</dbReference>
<keyword evidence="4" id="KW-1185">Reference proteome</keyword>
<evidence type="ECO:0000313" key="4">
    <source>
        <dbReference type="Proteomes" id="UP000193969"/>
    </source>
</evidence>
<protein>
    <submittedName>
        <fullName evidence="2">Tryptophan-rich sensory protein</fullName>
    </submittedName>
</protein>
<reference evidence="3" key="2">
    <citation type="submission" date="2017-04" db="EMBL/GenBank/DDBJ databases">
        <authorList>
            <person name="Afonso C.L."/>
            <person name="Miller P.J."/>
            <person name="Scott M.A."/>
            <person name="Spackman E."/>
            <person name="Goraichik I."/>
            <person name="Dimitrov K.M."/>
            <person name="Suarez D.L."/>
            <person name="Swayne D.E."/>
        </authorList>
    </citation>
    <scope>NUCLEOTIDE SEQUENCE [LARGE SCALE GENOMIC DNA]</scope>
    <source>
        <strain evidence="3">FDF-1</strain>
    </source>
</reference>
<keyword evidence="1" id="KW-0472">Membrane</keyword>
<accession>A0A1X7NCP2</accession>
<feature type="transmembrane region" description="Helical" evidence="1">
    <location>
        <begin position="88"/>
        <end position="108"/>
    </location>
</feature>
<organism evidence="3 4">
    <name type="scientific">Methanohalophilus portucalensis FDF-1</name>
    <dbReference type="NCBI Taxonomy" id="523843"/>
    <lineage>
        <taxon>Archaea</taxon>
        <taxon>Methanobacteriati</taxon>
        <taxon>Methanobacteriota</taxon>
        <taxon>Stenosarchaea group</taxon>
        <taxon>Methanomicrobia</taxon>
        <taxon>Methanosarcinales</taxon>
        <taxon>Methanosarcinaceae</taxon>
        <taxon>Methanohalophilus</taxon>
    </lineage>
</organism>
<evidence type="ECO:0000313" key="2">
    <source>
        <dbReference type="EMBL" id="RNI13594.1"/>
    </source>
</evidence>
<dbReference type="AlphaFoldDB" id="A0A1X7NCP2"/>
<feature type="transmembrane region" description="Helical" evidence="1">
    <location>
        <begin position="54"/>
        <end position="76"/>
    </location>
</feature>
<feature type="transmembrane region" description="Helical" evidence="1">
    <location>
        <begin position="186"/>
        <end position="204"/>
    </location>
</feature>
<reference evidence="4" key="1">
    <citation type="submission" date="2017-04" db="EMBL/GenBank/DDBJ databases">
        <authorList>
            <person name="Varghese N."/>
            <person name="Submissions S."/>
        </authorList>
    </citation>
    <scope>NUCLEOTIDE SEQUENCE [LARGE SCALE GENOMIC DNA]</scope>
    <source>
        <strain evidence="4">FDF-1</strain>
    </source>
</reference>
<name>A0A1X7NCP2_9EURY</name>
<dbReference type="Gene3D" id="1.20.1260.100">
    <property type="entry name" value="TspO/MBR protein"/>
    <property type="match status" value="1"/>
</dbReference>
<sequence length="274" mass="30158">MERNQPTLMIKIITTATFLAMVIANALANALPINGLTTGQISDFYPNLFAPAGWTFAIWGLIYLLLAGYTLYQLGVFQDNTDTARGEFLNKIGILFSISSLANAAWIFAWHYRVVPLSLVLIVVILVCLILINQRINQEQLSAKEKLFIGLPFSVYFGWITVATIANATVLLVSLNWQGFGLAEPIWASIIIILGFLIGAVTMLKNRDVAYGLVIVWAYTGILSKHTSTDGFGGQYPVIINITIVCIGLLLLGEVYLLISKKRNGNMRVLAKQS</sequence>
<reference evidence="2 5" key="3">
    <citation type="submission" date="2018-10" db="EMBL/GenBank/DDBJ databases">
        <title>Cultivation of a novel Methanohalophilus strain from Kebrit Deep of the Red Sea and a genomic comparison of members of the genus Methanohalophilus.</title>
        <authorList>
            <person name="Guan Y."/>
            <person name="Ngugi D.K."/>
            <person name="Stingl U."/>
        </authorList>
    </citation>
    <scope>NUCLEOTIDE SEQUENCE [LARGE SCALE GENOMIC DNA]</scope>
    <source>
        <strain evidence="2 5">DSM 7471</strain>
    </source>
</reference>
<evidence type="ECO:0000256" key="1">
    <source>
        <dbReference type="SAM" id="Phobius"/>
    </source>
</evidence>